<name>A0ACC3D6S2_9PEZI</name>
<feature type="non-terminal residue" evidence="1">
    <location>
        <position position="1"/>
    </location>
</feature>
<dbReference type="Proteomes" id="UP001186974">
    <property type="component" value="Unassembled WGS sequence"/>
</dbReference>
<protein>
    <submittedName>
        <fullName evidence="1">Uncharacterized protein</fullName>
    </submittedName>
</protein>
<organism evidence="1 2">
    <name type="scientific">Coniosporium uncinatum</name>
    <dbReference type="NCBI Taxonomy" id="93489"/>
    <lineage>
        <taxon>Eukaryota</taxon>
        <taxon>Fungi</taxon>
        <taxon>Dikarya</taxon>
        <taxon>Ascomycota</taxon>
        <taxon>Pezizomycotina</taxon>
        <taxon>Dothideomycetes</taxon>
        <taxon>Dothideomycetes incertae sedis</taxon>
        <taxon>Coniosporium</taxon>
    </lineage>
</organism>
<sequence>APSLNTLTGTDPSFHAAGQPGAVTLMENSIRFAASGKSTTGADQTGLYFALSCYYDVADSAVVHPLFRFGRFVLRGNLGCYNDAHIVASSPVINSLTDAALPSWGCSVHEAFAEYPSTGINGFQTLATAEDILGAGSQEFADGTIGLAYIISRGATPTGCGNGIRRTTLSGWPRGNGTCYSSNSTTPTNSSSSVSLPSSSTLPITNSSSSTFSTGIITWSVSLSTGITRSPSVPLSSDVSGSPGVPYSNSSATVSCTPSPLSNSSSVPTSSSARSSSTFSTASSSSNSSSTSTSTLSTASPTTPTASHGYGHPFHPGGPSFHWGYGHKPHSHGPNPFHDHWRPDGSFPRNISPTPPSFSPPPYITPSAPYSKITGVETIIHGTLTSSTQIHVLSTMQKPIYNVPKSDLPCYDCAMDSQGLPLATETGGFVKVSKTACLDCASWVRGSDNGFG</sequence>
<comment type="caution">
    <text evidence="1">The sequence shown here is derived from an EMBL/GenBank/DDBJ whole genome shotgun (WGS) entry which is preliminary data.</text>
</comment>
<proteinExistence type="predicted"/>
<gene>
    <name evidence="1" type="ORF">LTS18_003347</name>
</gene>
<reference evidence="1" key="1">
    <citation type="submission" date="2024-09" db="EMBL/GenBank/DDBJ databases">
        <title>Black Yeasts Isolated from many extreme environments.</title>
        <authorList>
            <person name="Coleine C."/>
            <person name="Stajich J.E."/>
            <person name="Selbmann L."/>
        </authorList>
    </citation>
    <scope>NUCLEOTIDE SEQUENCE</scope>
    <source>
        <strain evidence="1">CCFEE 5737</strain>
    </source>
</reference>
<dbReference type="EMBL" id="JAWDJW010007124">
    <property type="protein sequence ID" value="KAK3062788.1"/>
    <property type="molecule type" value="Genomic_DNA"/>
</dbReference>
<keyword evidence="2" id="KW-1185">Reference proteome</keyword>
<evidence type="ECO:0000313" key="1">
    <source>
        <dbReference type="EMBL" id="KAK3062788.1"/>
    </source>
</evidence>
<evidence type="ECO:0000313" key="2">
    <source>
        <dbReference type="Proteomes" id="UP001186974"/>
    </source>
</evidence>
<accession>A0ACC3D6S2</accession>